<dbReference type="EMBL" id="SDKC01000001">
    <property type="protein sequence ID" value="RXS76375.1"/>
    <property type="molecule type" value="Genomic_DNA"/>
</dbReference>
<keyword evidence="2" id="KW-1185">Reference proteome</keyword>
<reference evidence="1 2" key="1">
    <citation type="submission" date="2019-01" db="EMBL/GenBank/DDBJ databases">
        <title>Blautia sp. nov. KGMB01111 isolated human feces.</title>
        <authorList>
            <person name="Park J.-E."/>
            <person name="Kim J.-S."/>
            <person name="Park S.-H."/>
        </authorList>
    </citation>
    <scope>NUCLEOTIDE SEQUENCE [LARGE SCALE GENOMIC DNA]</scope>
    <source>
        <strain evidence="1 2">KGMB01111</strain>
    </source>
</reference>
<protein>
    <submittedName>
        <fullName evidence="1">Uncharacterized protein</fullName>
    </submittedName>
</protein>
<proteinExistence type="predicted"/>
<dbReference type="OrthoDB" id="1761263at2"/>
<evidence type="ECO:0000313" key="1">
    <source>
        <dbReference type="EMBL" id="RXS76375.1"/>
    </source>
</evidence>
<organism evidence="1 2">
    <name type="scientific">Blautia faecicola</name>
    <dbReference type="NCBI Taxonomy" id="2509240"/>
    <lineage>
        <taxon>Bacteria</taxon>
        <taxon>Bacillati</taxon>
        <taxon>Bacillota</taxon>
        <taxon>Clostridia</taxon>
        <taxon>Lachnospirales</taxon>
        <taxon>Lachnospiraceae</taxon>
        <taxon>Blautia</taxon>
    </lineage>
</organism>
<evidence type="ECO:0000313" key="2">
    <source>
        <dbReference type="Proteomes" id="UP000290106"/>
    </source>
</evidence>
<dbReference type="AlphaFoldDB" id="A0A4V1NS85"/>
<name>A0A4V1NS85_9FIRM</name>
<gene>
    <name evidence="1" type="ORF">ETP43_14990</name>
</gene>
<sequence>MKKGLLKAGVLLLLFAAALGGTAALINREKIVGTRQMEEVSLPILYMEVSDTKVNPMYGYANEMEEQYMRDSLTPLPTDRSLTMVMDPKNASVKTVSYRVSTADGTEVVETSKISKLKKTDGEIRADFQLETPILMNQEYTLRFDVTLDNGETYYYYTRLLQRAGTNISDYLEFADNFYQTCLDSENASTLAAYLEPDETQTNSTYENLNIHSSFDRITWGTLDMKLEKEAVPVIKDMNETTCSIDLTYVLSDTPEDETTDYYNVTDFYRMRYAQSRVMLLDFERNTQELYDGKHTELTSKGINLGVADKDVQYQSNKSSDIVAFVQEGELWSYNRSANKATQIFSFRDGDLDERENLQEHGIKIVRVEESGDIDFVVYGYMNRDVHEGEVGIAVYHYGAELNQVEEELFIPMKSSYEYLKEDMKLLSYVTRDDMLYVILEDDLYQIDIKQKDFQIVKENLIKDRYVVSKSQASIAWMDQEDENAGTQITVMSLEQGETYTIQAQSGQKIKALGFMNEDLVYGIANDSDIVTDNAGNTIFAMTTVRIEQFGGEVVKEHHEDKVWVSDVKLEEGLLELERVQWENGAYVAISSDHIMNNLQIREEQVTLRLITTERKATQIGLDFEKSVTSKNVLYLASNLENQETYNVLSMELTRPDSNIYYVYAKGMLDSTWSRVSDAINRADAQMGVVLNRQQQYVWERGNRQDSYQANLDEVPSVVLSGTIDEDTLQQSLGDDYTVMNLTGCSLDSVLYQVSKGNPVIAKVSDTVNVVIIGYNSKNTILYYPATQEQGYFGMQDSTSLFESAGNVFVGYMDNLGAASKSE</sequence>
<accession>A0A4V1NS85</accession>
<dbReference type="Proteomes" id="UP000290106">
    <property type="component" value="Unassembled WGS sequence"/>
</dbReference>
<comment type="caution">
    <text evidence="1">The sequence shown here is derived from an EMBL/GenBank/DDBJ whole genome shotgun (WGS) entry which is preliminary data.</text>
</comment>
<dbReference type="RefSeq" id="WP_129259011.1">
    <property type="nucleotide sequence ID" value="NZ_SDKC01000001.1"/>
</dbReference>